<keyword evidence="3" id="KW-1185">Reference proteome</keyword>
<evidence type="ECO:0000256" key="1">
    <source>
        <dbReference type="SAM" id="MobiDB-lite"/>
    </source>
</evidence>
<sequence length="693" mass="77221">MEGRRPTIKIAEPERPKEPERKPERSVKDEIAEEAEVIIGRTIFSLRAAQAQENRPDAPAKIPLAKRRMTRPAARQALWIMVLAEPEARDISSIVTVSYVSACGKSVQTMIAEFYTAVLTHEFAVIKQGKTVTTTFTPKQAFDITNLFFSHFMRNLREYLVDTSNDSRRSDALTIETGETVVHQRPLPINLSTAVIRLRHILAGFKSYSKEGPRARYNIYMFGKTWHEFRDILEKDSTGNVAHRQSVDEHDEVAGWFKDAALPYAICQAWGIGGIMFMPSSKSNHRSIVQFSSALPQAIEVVEKHDEGMFHHLAETMEHMVIDKIQAKQPIMAAYTRSGKTPSIEALLLSVGAEANIVYWSPYAAPERRPRGLRGLGINPVPGRMGLMVTLTCPGAWNHWAAAAVTAGGGGPGRRVELDARLIGKDPVTYDSPPRPDVSPATRVHDALRGHQRHLLTELSKRSTTVVETRASGGGGKEDGTSRKATAAKNYIVSYTGFRTRPKFALLTTPAVAASFPSQSLHRFRFAIKGAEDLSFNHEVIVDVISSRLPSLAQYTGSDDSINGKTNKKLLRKVYAIYRSKTRTKSRSEFRVPSITREQVSFYYRCNVFRDPLPRKKYFAPYIQTPKPLRVKSRVLAVVGDRGPGARGVQQQKHKHNTAVNGYVFGPLDTTEITYIAVGIEPTTFRWLGITAG</sequence>
<protein>
    <submittedName>
        <fullName evidence="2">Uncharacterized protein</fullName>
    </submittedName>
</protein>
<feature type="region of interest" description="Disordered" evidence="1">
    <location>
        <begin position="1"/>
        <end position="28"/>
    </location>
</feature>
<reference evidence="2 3" key="1">
    <citation type="journal article" date="2019" name="PLoS ONE">
        <title>Comparative genome analysis indicates high evolutionary potential of pathogenicity genes in Colletotrichum tanaceti.</title>
        <authorList>
            <person name="Lelwala R.V."/>
            <person name="Korhonen P.K."/>
            <person name="Young N.D."/>
            <person name="Scott J.B."/>
            <person name="Ades P.A."/>
            <person name="Gasser R.B."/>
            <person name="Taylor P.W.J."/>
        </authorList>
    </citation>
    <scope>NUCLEOTIDE SEQUENCE [LARGE SCALE GENOMIC DNA]</scope>
    <source>
        <strain evidence="2">BRIP57314</strain>
    </source>
</reference>
<evidence type="ECO:0000313" key="3">
    <source>
        <dbReference type="Proteomes" id="UP000310108"/>
    </source>
</evidence>
<name>A0A4V6DI32_9PEZI</name>
<dbReference type="Proteomes" id="UP000310108">
    <property type="component" value="Unassembled WGS sequence"/>
</dbReference>
<dbReference type="AlphaFoldDB" id="A0A4V6DI32"/>
<comment type="caution">
    <text evidence="2">The sequence shown here is derived from an EMBL/GenBank/DDBJ whole genome shotgun (WGS) entry which is preliminary data.</text>
</comment>
<organism evidence="2 3">
    <name type="scientific">Colletotrichum tanaceti</name>
    <dbReference type="NCBI Taxonomy" id="1306861"/>
    <lineage>
        <taxon>Eukaryota</taxon>
        <taxon>Fungi</taxon>
        <taxon>Dikarya</taxon>
        <taxon>Ascomycota</taxon>
        <taxon>Pezizomycotina</taxon>
        <taxon>Sordariomycetes</taxon>
        <taxon>Hypocreomycetidae</taxon>
        <taxon>Glomerellales</taxon>
        <taxon>Glomerellaceae</taxon>
        <taxon>Colletotrichum</taxon>
        <taxon>Colletotrichum destructivum species complex</taxon>
    </lineage>
</organism>
<evidence type="ECO:0000313" key="2">
    <source>
        <dbReference type="EMBL" id="TKW52446.1"/>
    </source>
</evidence>
<accession>A0A4V6DI32</accession>
<proteinExistence type="predicted"/>
<gene>
    <name evidence="2" type="ORF">CTA1_8469</name>
</gene>
<dbReference type="EMBL" id="PJEX01000238">
    <property type="protein sequence ID" value="TKW52446.1"/>
    <property type="molecule type" value="Genomic_DNA"/>
</dbReference>